<dbReference type="Proteomes" id="UP001149954">
    <property type="component" value="Unassembled WGS sequence"/>
</dbReference>
<dbReference type="EMBL" id="JAPWDS010000003">
    <property type="protein sequence ID" value="KAJ5502185.1"/>
    <property type="molecule type" value="Genomic_DNA"/>
</dbReference>
<protein>
    <recommendedName>
        <fullName evidence="3">Ankyrin repeat-containing domain</fullName>
    </recommendedName>
</protein>
<reference evidence="1" key="1">
    <citation type="submission" date="2022-12" db="EMBL/GenBank/DDBJ databases">
        <authorList>
            <person name="Petersen C."/>
        </authorList>
    </citation>
    <scope>NUCLEOTIDE SEQUENCE</scope>
    <source>
        <strain evidence="1">IBT 29495</strain>
    </source>
</reference>
<accession>A0A9W9XTB9</accession>
<keyword evidence="2" id="KW-1185">Reference proteome</keyword>
<dbReference type="SUPFAM" id="SSF48403">
    <property type="entry name" value="Ankyrin repeat"/>
    <property type="match status" value="1"/>
</dbReference>
<dbReference type="InterPro" id="IPR036770">
    <property type="entry name" value="Ankyrin_rpt-contain_sf"/>
</dbReference>
<dbReference type="OrthoDB" id="366390at2759"/>
<name>A0A9W9XTB9_9EURO</name>
<evidence type="ECO:0000313" key="2">
    <source>
        <dbReference type="Proteomes" id="UP001149954"/>
    </source>
</evidence>
<organism evidence="1 2">
    <name type="scientific">Penicillium fimorum</name>
    <dbReference type="NCBI Taxonomy" id="1882269"/>
    <lineage>
        <taxon>Eukaryota</taxon>
        <taxon>Fungi</taxon>
        <taxon>Dikarya</taxon>
        <taxon>Ascomycota</taxon>
        <taxon>Pezizomycotina</taxon>
        <taxon>Eurotiomycetes</taxon>
        <taxon>Eurotiomycetidae</taxon>
        <taxon>Eurotiales</taxon>
        <taxon>Aspergillaceae</taxon>
        <taxon>Penicillium</taxon>
    </lineage>
</organism>
<gene>
    <name evidence="1" type="ORF">N7463_005059</name>
</gene>
<sequence length="220" mass="24458">MFLDARFSLDVQGSDHGTLVVSLELDECRGNTLLALAAQAEYRNAAEGAVDLFLEHGAQLNPPAGSCNHTPLLCTVLEVAKRNVETTKEFVKEIIKSKAHELIAEQLRRYCDKFSEDEVLAIKLLLGKGPDPIFWNRSGKSALIVAAGARRNDIRGVKMLLLEYVDQNIAISTTKSHVLAPTGPDDDSDGTHWAKEEPSLTIQRTLWHYYQRKVYPCPSK</sequence>
<dbReference type="Gene3D" id="1.25.40.20">
    <property type="entry name" value="Ankyrin repeat-containing domain"/>
    <property type="match status" value="1"/>
</dbReference>
<comment type="caution">
    <text evidence="1">The sequence shown here is derived from an EMBL/GenBank/DDBJ whole genome shotgun (WGS) entry which is preliminary data.</text>
</comment>
<reference evidence="1" key="2">
    <citation type="journal article" date="2023" name="IMA Fungus">
        <title>Comparative genomic study of the Penicillium genus elucidates a diverse pangenome and 15 lateral gene transfer events.</title>
        <authorList>
            <person name="Petersen C."/>
            <person name="Sorensen T."/>
            <person name="Nielsen M.R."/>
            <person name="Sondergaard T.E."/>
            <person name="Sorensen J.L."/>
            <person name="Fitzpatrick D.A."/>
            <person name="Frisvad J.C."/>
            <person name="Nielsen K.L."/>
        </authorList>
    </citation>
    <scope>NUCLEOTIDE SEQUENCE</scope>
    <source>
        <strain evidence="1">IBT 29495</strain>
    </source>
</reference>
<evidence type="ECO:0000313" key="1">
    <source>
        <dbReference type="EMBL" id="KAJ5502185.1"/>
    </source>
</evidence>
<proteinExistence type="predicted"/>
<dbReference type="AlphaFoldDB" id="A0A9W9XTB9"/>
<evidence type="ECO:0008006" key="3">
    <source>
        <dbReference type="Google" id="ProtNLM"/>
    </source>
</evidence>